<dbReference type="PIRSF" id="PIRSF006815">
    <property type="entry name" value="GcvPA"/>
    <property type="match status" value="1"/>
</dbReference>
<evidence type="ECO:0000256" key="1">
    <source>
        <dbReference type="ARBA" id="ARBA00003788"/>
    </source>
</evidence>
<dbReference type="InterPro" id="IPR015424">
    <property type="entry name" value="PyrdxlP-dep_Trfase"/>
</dbReference>
<dbReference type="Proteomes" id="UP000198651">
    <property type="component" value="Chromosome I"/>
</dbReference>
<evidence type="ECO:0000256" key="4">
    <source>
        <dbReference type="HAMAP-Rule" id="MF_00712"/>
    </source>
</evidence>
<dbReference type="InterPro" id="IPR015422">
    <property type="entry name" value="PyrdxlP-dep_Trfase_small"/>
</dbReference>
<comment type="similarity">
    <text evidence="4">Belongs to the GcvP family. N-terminal subunit subfamily.</text>
</comment>
<dbReference type="Gene3D" id="3.90.1150.10">
    <property type="entry name" value="Aspartate Aminotransferase, domain 1"/>
    <property type="match status" value="1"/>
</dbReference>
<comment type="function">
    <text evidence="1 4">The glycine cleavage system catalyzes the degradation of glycine. The P protein binds the alpha-amino group of glycine through its pyridoxal phosphate cofactor; CO(2) is released and the remaining methylamine moiety is then transferred to the lipoamide cofactor of the H protein.</text>
</comment>
<gene>
    <name evidence="4 6" type="primary">gcvPA</name>
    <name evidence="6" type="ORF">Ark11_0015</name>
</gene>
<keyword evidence="2 4" id="KW-0560">Oxidoreductase</keyword>
<dbReference type="Gene3D" id="3.40.640.10">
    <property type="entry name" value="Type I PLP-dependent aspartate aminotransferase-like (Major domain)"/>
    <property type="match status" value="1"/>
</dbReference>
<dbReference type="SUPFAM" id="SSF53383">
    <property type="entry name" value="PLP-dependent transferases"/>
    <property type="match status" value="1"/>
</dbReference>
<reference evidence="7" key="1">
    <citation type="submission" date="2015-11" db="EMBL/GenBank/DDBJ databases">
        <authorList>
            <person name="Seth-Smith H.M.B."/>
        </authorList>
    </citation>
    <scope>NUCLEOTIDE SEQUENCE [LARGE SCALE GENOMIC DNA]</scope>
    <source>
        <strain evidence="7">2013Ark11</strain>
    </source>
</reference>
<name>A0A0S4M3M7_9BURK</name>
<dbReference type="NCBIfam" id="NF001696">
    <property type="entry name" value="PRK00451.1"/>
    <property type="match status" value="1"/>
</dbReference>
<dbReference type="HAMAP" id="MF_00712">
    <property type="entry name" value="GcvPA"/>
    <property type="match status" value="1"/>
</dbReference>
<dbReference type="GO" id="GO:0004375">
    <property type="term" value="F:glycine dehydrogenase (decarboxylating) activity"/>
    <property type="evidence" value="ECO:0007669"/>
    <property type="project" value="UniProtKB-EC"/>
</dbReference>
<dbReference type="EC" id="1.4.4.2" evidence="4"/>
<evidence type="ECO:0000313" key="6">
    <source>
        <dbReference type="EMBL" id="CUT16877.1"/>
    </source>
</evidence>
<dbReference type="InterPro" id="IPR049315">
    <property type="entry name" value="GDC-P_N"/>
</dbReference>
<dbReference type="PANTHER" id="PTHR42806">
    <property type="entry name" value="GLYCINE CLEAVAGE SYSTEM P-PROTEIN"/>
    <property type="match status" value="1"/>
</dbReference>
<dbReference type="GO" id="GO:0019464">
    <property type="term" value="P:glycine decarboxylation via glycine cleavage system"/>
    <property type="evidence" value="ECO:0007669"/>
    <property type="project" value="UniProtKB-UniRule"/>
</dbReference>
<evidence type="ECO:0000256" key="3">
    <source>
        <dbReference type="ARBA" id="ARBA00049026"/>
    </source>
</evidence>
<dbReference type="AlphaFoldDB" id="A0A0S4M3M7"/>
<comment type="subunit">
    <text evidence="4">The glycine cleavage system is composed of four proteins: P, T, L and H. In this organism, the P 'protein' is a heterodimer of two subunits.</text>
</comment>
<proteinExistence type="inferred from homology"/>
<dbReference type="PATRIC" id="fig|1561003.3.peg.16"/>
<keyword evidence="7" id="KW-1185">Reference proteome</keyword>
<dbReference type="GO" id="GO:0009116">
    <property type="term" value="P:nucleoside metabolic process"/>
    <property type="evidence" value="ECO:0007669"/>
    <property type="project" value="InterPro"/>
</dbReference>
<evidence type="ECO:0000259" key="5">
    <source>
        <dbReference type="Pfam" id="PF02347"/>
    </source>
</evidence>
<evidence type="ECO:0000256" key="2">
    <source>
        <dbReference type="ARBA" id="ARBA00023002"/>
    </source>
</evidence>
<sequence>MPFIPHSIDDLEEMMRVINISDTDDLFDEIPESIPKARLEGIPVGMTEQELLSHMTNCSNQQKNGVCFLGAGAYDHYIPASIWSIVSRGEFYSPYTPYQPEASQGTLQMLFEFQSMISELTGMPVSNSSLYDAPTALAEAILMSCRINTQKNKKVIVPRNIHPHCFETIKTITEPQGISFSILEYDSTTGRAIIDDDAPYAQTLIISQPNFLGCLEDVDELTDWAHQRNMIVIALTNPISLGLLKNPGQWGKRGADIVVGEAQPLGVPLSFGGPYIGFIASRDEFVRQLPGRIVGYTMDSEQNPCYVLTLQAREQHIRRGKATSNICTNQGLLVTAVVQYLSLLGEKGIHQVALSCHQRSIMLLNKILSIKDVVAPFSAPFFNEFVISLPISVEVVLKIMSKHGILAGYDLSKYYPEIKNPLLVCVTEKRTIDEIDDYATTLQRIIAGDIC</sequence>
<dbReference type="InterPro" id="IPR015421">
    <property type="entry name" value="PyrdxlP-dep_Trfase_major"/>
</dbReference>
<protein>
    <recommendedName>
        <fullName evidence="4">Probable glycine dehydrogenase (decarboxylating) subunit 1</fullName>
        <ecNumber evidence="4">1.4.4.2</ecNumber>
    </recommendedName>
    <alternativeName>
        <fullName evidence="4">Glycine cleavage system P-protein subunit 1</fullName>
    </alternativeName>
    <alternativeName>
        <fullName evidence="4">Glycine decarboxylase subunit 1</fullName>
    </alternativeName>
    <alternativeName>
        <fullName evidence="4">Glycine dehydrogenase (aminomethyl-transferring) subunit 1</fullName>
    </alternativeName>
</protein>
<dbReference type="Pfam" id="PF02347">
    <property type="entry name" value="GDC-P"/>
    <property type="match status" value="1"/>
</dbReference>
<evidence type="ECO:0000313" key="7">
    <source>
        <dbReference type="Proteomes" id="UP000198651"/>
    </source>
</evidence>
<dbReference type="EMBL" id="LN906597">
    <property type="protein sequence ID" value="CUT16877.1"/>
    <property type="molecule type" value="Genomic_DNA"/>
</dbReference>
<comment type="catalytic activity">
    <reaction evidence="3 4">
        <text>N(6)-[(R)-lipoyl]-L-lysyl-[glycine-cleavage complex H protein] + glycine + H(+) = N(6)-[(R)-S(8)-aminomethyldihydrolipoyl]-L-lysyl-[glycine-cleavage complex H protein] + CO2</text>
        <dbReference type="Rhea" id="RHEA:24304"/>
        <dbReference type="Rhea" id="RHEA-COMP:10494"/>
        <dbReference type="Rhea" id="RHEA-COMP:10495"/>
        <dbReference type="ChEBI" id="CHEBI:15378"/>
        <dbReference type="ChEBI" id="CHEBI:16526"/>
        <dbReference type="ChEBI" id="CHEBI:57305"/>
        <dbReference type="ChEBI" id="CHEBI:83099"/>
        <dbReference type="ChEBI" id="CHEBI:83143"/>
        <dbReference type="EC" id="1.4.4.2"/>
    </reaction>
</comment>
<dbReference type="OrthoDB" id="9801272at2"/>
<organism evidence="6 7">
    <name type="scientific">Candidatus Ichthyocystis hellenicum</name>
    <dbReference type="NCBI Taxonomy" id="1561003"/>
    <lineage>
        <taxon>Bacteria</taxon>
        <taxon>Pseudomonadati</taxon>
        <taxon>Pseudomonadota</taxon>
        <taxon>Betaproteobacteria</taxon>
        <taxon>Burkholderiales</taxon>
        <taxon>Candidatus Ichthyocystis</taxon>
    </lineage>
</organism>
<dbReference type="STRING" id="1561003.Ark11_0015"/>
<dbReference type="RefSeq" id="WP_092342369.1">
    <property type="nucleotide sequence ID" value="NZ_FLSL01000112.1"/>
</dbReference>
<dbReference type="PANTHER" id="PTHR42806:SF1">
    <property type="entry name" value="GLYCINE DEHYDROGENASE (DECARBOXYLATING)"/>
    <property type="match status" value="1"/>
</dbReference>
<feature type="domain" description="Glycine cleavage system P-protein N-terminal" evidence="5">
    <location>
        <begin position="3"/>
        <end position="438"/>
    </location>
</feature>
<dbReference type="CDD" id="cd00613">
    <property type="entry name" value="GDC-P"/>
    <property type="match status" value="1"/>
</dbReference>
<accession>A0A0S4M3M7</accession>
<dbReference type="InterPro" id="IPR020581">
    <property type="entry name" value="GDC_P"/>
</dbReference>
<dbReference type="InterPro" id="IPR023010">
    <property type="entry name" value="GcvPA"/>
</dbReference>